<dbReference type="Proteomes" id="UP000722989">
    <property type="component" value="Unassembled WGS sequence"/>
</dbReference>
<dbReference type="EMBL" id="JAATVY010000024">
    <property type="protein sequence ID" value="NJC72979.1"/>
    <property type="molecule type" value="Genomic_DNA"/>
</dbReference>
<feature type="transmembrane region" description="Helical" evidence="2">
    <location>
        <begin position="232"/>
        <end position="260"/>
    </location>
</feature>
<keyword evidence="2" id="KW-0812">Transmembrane</keyword>
<feature type="compositionally biased region" description="Low complexity" evidence="1">
    <location>
        <begin position="682"/>
        <end position="697"/>
    </location>
</feature>
<feature type="compositionally biased region" description="Low complexity" evidence="1">
    <location>
        <begin position="756"/>
        <end position="774"/>
    </location>
</feature>
<gene>
    <name evidence="3" type="ORF">HC031_25155</name>
</gene>
<feature type="transmembrane region" description="Helical" evidence="2">
    <location>
        <begin position="419"/>
        <end position="438"/>
    </location>
</feature>
<protein>
    <recommendedName>
        <fullName evidence="5">Peptide zinc metalloprotease protein</fullName>
    </recommendedName>
</protein>
<evidence type="ECO:0000313" key="3">
    <source>
        <dbReference type="EMBL" id="NJC72979.1"/>
    </source>
</evidence>
<feature type="transmembrane region" description="Helical" evidence="2">
    <location>
        <begin position="376"/>
        <end position="398"/>
    </location>
</feature>
<feature type="transmembrane region" description="Helical" evidence="2">
    <location>
        <begin position="322"/>
        <end position="344"/>
    </location>
</feature>
<keyword evidence="2" id="KW-0472">Membrane</keyword>
<organism evidence="3 4">
    <name type="scientific">Planosporangium thailandense</name>
    <dbReference type="NCBI Taxonomy" id="765197"/>
    <lineage>
        <taxon>Bacteria</taxon>
        <taxon>Bacillati</taxon>
        <taxon>Actinomycetota</taxon>
        <taxon>Actinomycetes</taxon>
        <taxon>Micromonosporales</taxon>
        <taxon>Micromonosporaceae</taxon>
        <taxon>Planosporangium</taxon>
    </lineage>
</organism>
<name>A0ABX0Y6R1_9ACTN</name>
<keyword evidence="4" id="KW-1185">Reference proteome</keyword>
<keyword evidence="2" id="KW-1133">Transmembrane helix</keyword>
<feature type="region of interest" description="Disordered" evidence="1">
    <location>
        <begin position="682"/>
        <end position="774"/>
    </location>
</feature>
<evidence type="ECO:0008006" key="5">
    <source>
        <dbReference type="Google" id="ProtNLM"/>
    </source>
</evidence>
<evidence type="ECO:0000313" key="4">
    <source>
        <dbReference type="Proteomes" id="UP000722989"/>
    </source>
</evidence>
<comment type="caution">
    <text evidence="3">The sequence shown here is derived from an EMBL/GenBank/DDBJ whole genome shotgun (WGS) entry which is preliminary data.</text>
</comment>
<accession>A0ABX0Y6R1</accession>
<proteinExistence type="predicted"/>
<feature type="compositionally biased region" description="Polar residues" evidence="1">
    <location>
        <begin position="728"/>
        <end position="754"/>
    </location>
</feature>
<feature type="transmembrane region" description="Helical" evidence="2">
    <location>
        <begin position="192"/>
        <end position="212"/>
    </location>
</feature>
<feature type="transmembrane region" description="Helical" evidence="2">
    <location>
        <begin position="167"/>
        <end position="185"/>
    </location>
</feature>
<reference evidence="3 4" key="1">
    <citation type="submission" date="2020-03" db="EMBL/GenBank/DDBJ databases">
        <title>WGS of the type strain of Planosporangium spp.</title>
        <authorList>
            <person name="Thawai C."/>
        </authorList>
    </citation>
    <scope>NUCLEOTIDE SEQUENCE [LARGE SCALE GENOMIC DNA]</scope>
    <source>
        <strain evidence="3 4">TBRC 5610</strain>
    </source>
</reference>
<evidence type="ECO:0000256" key="1">
    <source>
        <dbReference type="SAM" id="MobiDB-lite"/>
    </source>
</evidence>
<feature type="transmembrane region" description="Helical" evidence="2">
    <location>
        <begin position="128"/>
        <end position="147"/>
    </location>
</feature>
<sequence length="774" mass="81118">MPVRARGVELLGEQRGSGYRQAPALVRRADGQTIQLTPLLYLVLAAVDGRRDLAGIAEMVGGEIGRLVSPDDVRLLIESKLRPLGLLRSADGAEPRVRPVNPLLALRLRYVVSDPAVTRRITAPFAALFRPLLLVPVVAAFAAVAGWLLSTKGLASATWQAFDKPGLLLLVVAVSILSAGFHEFGHAAACRYGGATPGAMGAGIYVAWPAFYTDVSDSYSLGRAGRVRVDLGGLYFNAIVAVAAFAVWAVTGWDAVLLVIAAQLLQMVRQLAPYVRADGYHILADLTGVPDLYSRIKPTLLGLLPNRWGSPESRTLKPWARLLVTLWVLTVVPLLLTTSALMVLSLPRVAATAWANLVRQWRTLGVNLDHGDVAAVGLRLVSIVAIVLPLLGMSLMVVRMVRRGSLRVWRATEGRPVRRALAVVLAAAVAAALAWVWWPNGDRYAPIQPHERGTVFDALPAAHHTVGLRDGEVVSNRTSVWAATSAPPTREHPRLALVLAPRAANGDASGSTRATTPAWVFPFNPPAPPGAGDNQALAVNTEDGTTRYDVAFALVWVTDGTALNRNEAYALASCRGCRTVAVAFQVVLVVGQANIVVPQNISAAVNYSCVECVTDALAQQLVLTIPHALSADAMAKLTALWQQIEAFAANIETVPVAQLRTELQKYEQAILAVVRADLGANPQSGPGASASPSEGSPGDTGGRNGASPAPPDATATPIPAPAPNTQPGQAPSGSSNTSRPSNTDGPSSTDAPSNPASPATGTGSATGASASPPG</sequence>
<evidence type="ECO:0000256" key="2">
    <source>
        <dbReference type="SAM" id="Phobius"/>
    </source>
</evidence>